<dbReference type="Proteomes" id="UP000015620">
    <property type="component" value="Chromosome"/>
</dbReference>
<dbReference type="PATRIC" id="fig|1291379.3.peg.751"/>
<dbReference type="HOGENOM" id="CLU_2792800_0_0_12"/>
<proteinExistence type="predicted"/>
<name>S6A351_9SPIR</name>
<reference evidence="1 2" key="1">
    <citation type="journal article" date="2013" name="PLoS ONE">
        <title>Genome-Wide Relatedness of Treponema pedis, from Gingiva and Necrotic Skin Lesions of Pigs, with the Human Oral Pathogen Treponema denticola.</title>
        <authorList>
            <person name="Svartstrom O."/>
            <person name="Mushtaq M."/>
            <person name="Pringle M."/>
            <person name="Segerman B."/>
        </authorList>
    </citation>
    <scope>NUCLEOTIDE SEQUENCE [LARGE SCALE GENOMIC DNA]</scope>
    <source>
        <strain evidence="1">T A4</strain>
    </source>
</reference>
<dbReference type="AlphaFoldDB" id="S6A351"/>
<evidence type="ECO:0000313" key="2">
    <source>
        <dbReference type="Proteomes" id="UP000015620"/>
    </source>
</evidence>
<keyword evidence="2" id="KW-1185">Reference proteome</keyword>
<organism evidence="1 2">
    <name type="scientific">Treponema pedis str. T A4</name>
    <dbReference type="NCBI Taxonomy" id="1291379"/>
    <lineage>
        <taxon>Bacteria</taxon>
        <taxon>Pseudomonadati</taxon>
        <taxon>Spirochaetota</taxon>
        <taxon>Spirochaetia</taxon>
        <taxon>Spirochaetales</taxon>
        <taxon>Treponemataceae</taxon>
        <taxon>Treponema</taxon>
    </lineage>
</organism>
<protein>
    <submittedName>
        <fullName evidence="1">Uncharacterized protein</fullName>
    </submittedName>
</protein>
<dbReference type="STRING" id="1291379.TPE_0755"/>
<sequence>MLTQISMGMKIADFFIIHKILRSGSYCNKAIACSYFLKILAHFANKTKEFLKFIQPYFVKLYFFLFFL</sequence>
<evidence type="ECO:0000313" key="1">
    <source>
        <dbReference type="EMBL" id="AGT43251.1"/>
    </source>
</evidence>
<gene>
    <name evidence="1" type="ORF">TPE_0755</name>
</gene>
<accession>S6A351</accession>
<dbReference type="EMBL" id="CP004120">
    <property type="protein sequence ID" value="AGT43251.1"/>
    <property type="molecule type" value="Genomic_DNA"/>
</dbReference>
<dbReference type="KEGG" id="tped:TPE_0755"/>